<evidence type="ECO:0000256" key="5">
    <source>
        <dbReference type="ARBA" id="ARBA00022741"/>
    </source>
</evidence>
<keyword evidence="8" id="KW-0902">Two-component regulatory system</keyword>
<protein>
    <recommendedName>
        <fullName evidence="2">histidine kinase</fullName>
        <ecNumber evidence="2">2.7.13.3</ecNumber>
    </recommendedName>
</protein>
<dbReference type="InterPro" id="IPR050482">
    <property type="entry name" value="Sensor_HK_TwoCompSys"/>
</dbReference>
<evidence type="ECO:0000313" key="12">
    <source>
        <dbReference type="Proteomes" id="UP000033640"/>
    </source>
</evidence>
<dbReference type="InterPro" id="IPR011712">
    <property type="entry name" value="Sig_transdc_His_kin_sub3_dim/P"/>
</dbReference>
<keyword evidence="9" id="KW-0472">Membrane</keyword>
<dbReference type="EMBL" id="JYIW01000009">
    <property type="protein sequence ID" value="KJL33615.1"/>
    <property type="molecule type" value="Genomic_DNA"/>
</dbReference>
<evidence type="ECO:0000256" key="3">
    <source>
        <dbReference type="ARBA" id="ARBA00022553"/>
    </source>
</evidence>
<comment type="catalytic activity">
    <reaction evidence="1">
        <text>ATP + protein L-histidine = ADP + protein N-phospho-L-histidine.</text>
        <dbReference type="EC" id="2.7.13.3"/>
    </reaction>
</comment>
<evidence type="ECO:0000256" key="6">
    <source>
        <dbReference type="ARBA" id="ARBA00022777"/>
    </source>
</evidence>
<dbReference type="InterPro" id="IPR036890">
    <property type="entry name" value="HATPase_C_sf"/>
</dbReference>
<keyword evidence="3" id="KW-0597">Phosphoprotein</keyword>
<dbReference type="OrthoDB" id="3253720at2"/>
<keyword evidence="6 11" id="KW-0418">Kinase</keyword>
<evidence type="ECO:0000256" key="9">
    <source>
        <dbReference type="SAM" id="Phobius"/>
    </source>
</evidence>
<comment type="caution">
    <text evidence="11">The sequence shown here is derived from an EMBL/GenBank/DDBJ whole genome shotgun (WGS) entry which is preliminary data.</text>
</comment>
<accession>A0A0F0LMW7</accession>
<evidence type="ECO:0000259" key="10">
    <source>
        <dbReference type="Pfam" id="PF07730"/>
    </source>
</evidence>
<dbReference type="Gene3D" id="1.20.5.1930">
    <property type="match status" value="1"/>
</dbReference>
<evidence type="ECO:0000256" key="7">
    <source>
        <dbReference type="ARBA" id="ARBA00022840"/>
    </source>
</evidence>
<dbReference type="PANTHER" id="PTHR24421:SF10">
    <property type="entry name" value="NITRATE_NITRITE SENSOR PROTEIN NARQ"/>
    <property type="match status" value="1"/>
</dbReference>
<evidence type="ECO:0000256" key="1">
    <source>
        <dbReference type="ARBA" id="ARBA00000085"/>
    </source>
</evidence>
<keyword evidence="4 11" id="KW-0808">Transferase</keyword>
<feature type="transmembrane region" description="Helical" evidence="9">
    <location>
        <begin position="140"/>
        <end position="159"/>
    </location>
</feature>
<dbReference type="Pfam" id="PF07730">
    <property type="entry name" value="HisKA_3"/>
    <property type="match status" value="1"/>
</dbReference>
<evidence type="ECO:0000313" key="11">
    <source>
        <dbReference type="EMBL" id="KJL33615.1"/>
    </source>
</evidence>
<evidence type="ECO:0000256" key="2">
    <source>
        <dbReference type="ARBA" id="ARBA00012438"/>
    </source>
</evidence>
<keyword evidence="7" id="KW-0067">ATP-binding</keyword>
<dbReference type="AlphaFoldDB" id="A0A0F0LMW7"/>
<dbReference type="GO" id="GO:0016020">
    <property type="term" value="C:membrane"/>
    <property type="evidence" value="ECO:0007669"/>
    <property type="project" value="InterPro"/>
</dbReference>
<dbReference type="Proteomes" id="UP000033640">
    <property type="component" value="Unassembled WGS sequence"/>
</dbReference>
<dbReference type="RefSeq" id="WP_045277527.1">
    <property type="nucleotide sequence ID" value="NZ_JYIW01000009.1"/>
</dbReference>
<dbReference type="GO" id="GO:0046983">
    <property type="term" value="F:protein dimerization activity"/>
    <property type="evidence" value="ECO:0007669"/>
    <property type="project" value="InterPro"/>
</dbReference>
<feature type="domain" description="Signal transduction histidine kinase subgroup 3 dimerisation and phosphoacceptor" evidence="10">
    <location>
        <begin position="187"/>
        <end position="244"/>
    </location>
</feature>
<dbReference type="PANTHER" id="PTHR24421">
    <property type="entry name" value="NITRATE/NITRITE SENSOR PROTEIN NARX-RELATED"/>
    <property type="match status" value="1"/>
</dbReference>
<keyword evidence="5" id="KW-0547">Nucleotide-binding</keyword>
<evidence type="ECO:0000256" key="4">
    <source>
        <dbReference type="ARBA" id="ARBA00022679"/>
    </source>
</evidence>
<dbReference type="EC" id="2.7.13.3" evidence="2"/>
<proteinExistence type="predicted"/>
<sequence>MSRLRSVIATPSTSRGIVAAAPLNRAEQVVLLVGVSVALLFTLLSTALGGEPFTFAILLDLAITASFAVFLVSPPVAVLLFAAAMVVAFFSGWDGPAFSALSVATAVVVRTGSVRVIVSFGGLLLLTAAAIAIVQPSEPVVVGVGLLISVIAGAAGFLLRSARGREQRLAEAAREQAAVMDQIRRDERLLIADELHDVIAHDLTVIAMQTRVMERQRDPELLAQTQQEIGDAARRALHDIRRLIAPGHGEAQPERIDDFEATLAQMEATLRAAGYAPEVTADLSQPLPRLVDATLARVLRESTTNIIKHGRVGPVGIHVGADAQTARLQVSNDYSVPRVRTGVPSGGFGSTRLAERVDVLGGEFVQATEGDAWVVRATLPLA</sequence>
<reference evidence="11 12" key="1">
    <citation type="submission" date="2015-02" db="EMBL/GenBank/DDBJ databases">
        <title>Draft genome sequences of ten Microbacterium spp. with emphasis on heavy metal contaminated environments.</title>
        <authorList>
            <person name="Corretto E."/>
        </authorList>
    </citation>
    <scope>NUCLEOTIDE SEQUENCE [LARGE SCALE GENOMIC DNA]</scope>
    <source>
        <strain evidence="11 12">BEL4b</strain>
    </source>
</reference>
<keyword evidence="9" id="KW-0812">Transmembrane</keyword>
<dbReference type="PATRIC" id="fig|82380.11.peg.84"/>
<organism evidence="11 12">
    <name type="scientific">Microbacterium oxydans</name>
    <dbReference type="NCBI Taxonomy" id="82380"/>
    <lineage>
        <taxon>Bacteria</taxon>
        <taxon>Bacillati</taxon>
        <taxon>Actinomycetota</taxon>
        <taxon>Actinomycetes</taxon>
        <taxon>Micrococcales</taxon>
        <taxon>Microbacteriaceae</taxon>
        <taxon>Microbacterium</taxon>
    </lineage>
</organism>
<keyword evidence="9" id="KW-1133">Transmembrane helix</keyword>
<feature type="transmembrane region" description="Helical" evidence="9">
    <location>
        <begin position="29"/>
        <end position="48"/>
    </location>
</feature>
<name>A0A0F0LMW7_9MICO</name>
<dbReference type="GO" id="GO:0000155">
    <property type="term" value="F:phosphorelay sensor kinase activity"/>
    <property type="evidence" value="ECO:0007669"/>
    <property type="project" value="InterPro"/>
</dbReference>
<evidence type="ECO:0000256" key="8">
    <source>
        <dbReference type="ARBA" id="ARBA00023012"/>
    </source>
</evidence>
<dbReference type="Gene3D" id="3.30.565.10">
    <property type="entry name" value="Histidine kinase-like ATPase, C-terminal domain"/>
    <property type="match status" value="1"/>
</dbReference>
<feature type="transmembrane region" description="Helical" evidence="9">
    <location>
        <begin position="79"/>
        <end position="109"/>
    </location>
</feature>
<dbReference type="GO" id="GO:0005524">
    <property type="term" value="F:ATP binding"/>
    <property type="evidence" value="ECO:0007669"/>
    <property type="project" value="UniProtKB-KW"/>
</dbReference>
<gene>
    <name evidence="11" type="primary">desK_1</name>
    <name evidence="11" type="ORF">RS83_00082</name>
</gene>
<feature type="transmembrane region" description="Helical" evidence="9">
    <location>
        <begin position="116"/>
        <end position="134"/>
    </location>
</feature>